<dbReference type="InterPro" id="IPR050834">
    <property type="entry name" value="Glycosyltransf_2"/>
</dbReference>
<evidence type="ECO:0000313" key="3">
    <source>
        <dbReference type="Proteomes" id="UP001517367"/>
    </source>
</evidence>
<protein>
    <submittedName>
        <fullName evidence="2">Glycosyltransferase family 2 protein</fullName>
    </submittedName>
</protein>
<dbReference type="Pfam" id="PF00535">
    <property type="entry name" value="Glycos_transf_2"/>
    <property type="match status" value="1"/>
</dbReference>
<accession>A0ABW9JDL9</accession>
<dbReference type="CDD" id="cd00761">
    <property type="entry name" value="Glyco_tranf_GTA_type"/>
    <property type="match status" value="1"/>
</dbReference>
<dbReference type="PANTHER" id="PTHR43685">
    <property type="entry name" value="GLYCOSYLTRANSFERASE"/>
    <property type="match status" value="1"/>
</dbReference>
<dbReference type="EMBL" id="SRMP02000001">
    <property type="protein sequence ID" value="MFN0290221.1"/>
    <property type="molecule type" value="Genomic_DNA"/>
</dbReference>
<dbReference type="Gene3D" id="3.90.550.10">
    <property type="entry name" value="Spore Coat Polysaccharide Biosynthesis Protein SpsA, Chain A"/>
    <property type="match status" value="1"/>
</dbReference>
<gene>
    <name evidence="2" type="ORF">E5L68_002400</name>
</gene>
<dbReference type="InterPro" id="IPR029044">
    <property type="entry name" value="Nucleotide-diphossugar_trans"/>
</dbReference>
<evidence type="ECO:0000313" key="2">
    <source>
        <dbReference type="EMBL" id="MFN0290221.1"/>
    </source>
</evidence>
<reference evidence="2 3" key="1">
    <citation type="submission" date="2024-12" db="EMBL/GenBank/DDBJ databases">
        <authorList>
            <person name="Hu S."/>
        </authorList>
    </citation>
    <scope>NUCLEOTIDE SEQUENCE [LARGE SCALE GENOMIC DNA]</scope>
    <source>
        <strain evidence="2 3">P-25</strain>
    </source>
</reference>
<name>A0ABW9JDL9_9SPHI</name>
<organism evidence="2 3">
    <name type="scientific">Pedobacter helvus</name>
    <dbReference type="NCBI Taxonomy" id="2563444"/>
    <lineage>
        <taxon>Bacteria</taxon>
        <taxon>Pseudomonadati</taxon>
        <taxon>Bacteroidota</taxon>
        <taxon>Sphingobacteriia</taxon>
        <taxon>Sphingobacteriales</taxon>
        <taxon>Sphingobacteriaceae</taxon>
        <taxon>Pedobacter</taxon>
    </lineage>
</organism>
<dbReference type="SUPFAM" id="SSF53448">
    <property type="entry name" value="Nucleotide-diphospho-sugar transferases"/>
    <property type="match status" value="1"/>
</dbReference>
<sequence length="290" mass="32906">MSTSQPLISIMMPVYNGIDTLALATNSLLKQTYPNWKCVIVNDGSSDGTKAFLDNLTDPRFVIVHFEKNLGRPIARQAALDAAQGEYLAFLDADDFYHPEKLAEQVQILEQYTDVDLVSCGNACYNAAFNLETVRGCGNGIAKVYEYGHRLNCALRTSLVRLDLARKVPFNTKLKHAQDTDFMQRYLVGRKYISMPSVRYYYSEFVSVTGKKILKTYYYSLIHHSSLLKYAFWPNFKAMLVTVGKASFTAVVLPFTDVNYFLKKRGRVPTTSENEDFNHVCKQLNIHGKV</sequence>
<dbReference type="InterPro" id="IPR001173">
    <property type="entry name" value="Glyco_trans_2-like"/>
</dbReference>
<dbReference type="Proteomes" id="UP001517367">
    <property type="component" value="Unassembled WGS sequence"/>
</dbReference>
<comment type="caution">
    <text evidence="2">The sequence shown here is derived from an EMBL/GenBank/DDBJ whole genome shotgun (WGS) entry which is preliminary data.</text>
</comment>
<keyword evidence="3" id="KW-1185">Reference proteome</keyword>
<proteinExistence type="predicted"/>
<evidence type="ECO:0000259" key="1">
    <source>
        <dbReference type="Pfam" id="PF00535"/>
    </source>
</evidence>
<feature type="domain" description="Glycosyltransferase 2-like" evidence="1">
    <location>
        <begin position="9"/>
        <end position="119"/>
    </location>
</feature>
<dbReference type="PANTHER" id="PTHR43685:SF2">
    <property type="entry name" value="GLYCOSYLTRANSFERASE 2-LIKE DOMAIN-CONTAINING PROTEIN"/>
    <property type="match status" value="1"/>
</dbReference>
<dbReference type="RefSeq" id="WP_138727808.1">
    <property type="nucleotide sequence ID" value="NZ_SRMP02000001.1"/>
</dbReference>